<dbReference type="InterPro" id="IPR025202">
    <property type="entry name" value="PLD-like_dom"/>
</dbReference>
<evidence type="ECO:0000313" key="4">
    <source>
        <dbReference type="Proteomes" id="UP001174908"/>
    </source>
</evidence>
<dbReference type="SUPFAM" id="SSF56024">
    <property type="entry name" value="Phospholipase D/nuclease"/>
    <property type="match status" value="2"/>
</dbReference>
<comment type="caution">
    <text evidence="3">The sequence shown here is derived from an EMBL/GenBank/DDBJ whole genome shotgun (WGS) entry which is preliminary data.</text>
</comment>
<evidence type="ECO:0000256" key="1">
    <source>
        <dbReference type="SAM" id="MobiDB-lite"/>
    </source>
</evidence>
<feature type="domain" description="PLD phosphodiesterase" evidence="2">
    <location>
        <begin position="403"/>
        <end position="430"/>
    </location>
</feature>
<accession>A0ABT7ND98</accession>
<dbReference type="PROSITE" id="PS50035">
    <property type="entry name" value="PLD"/>
    <property type="match status" value="2"/>
</dbReference>
<dbReference type="InterPro" id="IPR001736">
    <property type="entry name" value="PLipase_D/transphosphatidylase"/>
</dbReference>
<dbReference type="CDD" id="cd09111">
    <property type="entry name" value="PLDc_ymdC_like_1"/>
    <property type="match status" value="1"/>
</dbReference>
<reference evidence="3" key="1">
    <citation type="submission" date="2023-06" db="EMBL/GenBank/DDBJ databases">
        <authorList>
            <person name="Jiang Y."/>
            <person name="Liu Q."/>
        </authorList>
    </citation>
    <scope>NUCLEOTIDE SEQUENCE</scope>
    <source>
        <strain evidence="3">CGMCC 1.12089</strain>
    </source>
</reference>
<dbReference type="PANTHER" id="PTHR21248">
    <property type="entry name" value="CARDIOLIPIN SYNTHASE"/>
    <property type="match status" value="1"/>
</dbReference>
<evidence type="ECO:0000259" key="2">
    <source>
        <dbReference type="PROSITE" id="PS50035"/>
    </source>
</evidence>
<proteinExistence type="predicted"/>
<dbReference type="PANTHER" id="PTHR21248:SF12">
    <property type="entry name" value="CARDIOLIPIN SYNTHASE C"/>
    <property type="match status" value="1"/>
</dbReference>
<dbReference type="CDD" id="cd09113">
    <property type="entry name" value="PLDc_ymdC_like_2"/>
    <property type="match status" value="1"/>
</dbReference>
<feature type="compositionally biased region" description="Low complexity" evidence="1">
    <location>
        <begin position="390"/>
        <end position="406"/>
    </location>
</feature>
<name>A0ABT7ND98_9BURK</name>
<gene>
    <name evidence="3" type="ORF">QTH91_15495</name>
</gene>
<feature type="domain" description="PLD phosphodiesterase" evidence="2">
    <location>
        <begin position="161"/>
        <end position="188"/>
    </location>
</feature>
<dbReference type="RefSeq" id="WP_286660996.1">
    <property type="nucleotide sequence ID" value="NZ_JASZYV010000003.1"/>
</dbReference>
<organism evidence="3 4">
    <name type="scientific">Variovorax dokdonensis</name>
    <dbReference type="NCBI Taxonomy" id="344883"/>
    <lineage>
        <taxon>Bacteria</taxon>
        <taxon>Pseudomonadati</taxon>
        <taxon>Pseudomonadota</taxon>
        <taxon>Betaproteobacteria</taxon>
        <taxon>Burkholderiales</taxon>
        <taxon>Comamonadaceae</taxon>
        <taxon>Variovorax</taxon>
    </lineage>
</organism>
<dbReference type="EMBL" id="JASZYV010000003">
    <property type="protein sequence ID" value="MDM0045892.1"/>
    <property type="molecule type" value="Genomic_DNA"/>
</dbReference>
<sequence length="513" mass="55891">MAVALLGANLALLSGCALPPLDGRPSSQALPQVEARTTSLGREIGAVAAQHPQQTGIHALRDAREAFAARVLLARQAERTLDVQYYIWRDDTTGHLLLDELRQAADRGVRVRLLLDDNGIAGMDDALAALDAHPQVDVRLFNPFAFRSFKPLGFVTDFQRANRRMHNKSFTADNVATIVGGRNVGDEYFGATDGVLFADLDVLAVGSSVDEVSAAFDAYWSSASAYPLSSLVSMPSAQALQAIEDRAARIDRSEHAASYKQAVRALPYFQHDSKADVPFVWANARVLVDNPAKGLGEAAPEQLLLHHMGEAIGEPQRNLDLVSPYFVPTRQGAEYFVGLAQRGVRVRILTNSMAATDVLAVHSGYARHREQLVQGGVTLLELKPDAQDRSGASSSKDTSLGSSGSSLHAKTFGVDGERVFVGSFNFDPRSARLNTELGLVIQSPQLAATMAKVFDTAAPQSAWEVRLDPQTQALRWVDTARQPEQILETEPLTHWWQRACVRLLGLLPIEWML</sequence>
<dbReference type="Pfam" id="PF13091">
    <property type="entry name" value="PLDc_2"/>
    <property type="match status" value="2"/>
</dbReference>
<feature type="region of interest" description="Disordered" evidence="1">
    <location>
        <begin position="386"/>
        <end position="407"/>
    </location>
</feature>
<evidence type="ECO:0000313" key="3">
    <source>
        <dbReference type="EMBL" id="MDM0045892.1"/>
    </source>
</evidence>
<dbReference type="Gene3D" id="3.30.870.10">
    <property type="entry name" value="Endonuclease Chain A"/>
    <property type="match status" value="2"/>
</dbReference>
<keyword evidence="4" id="KW-1185">Reference proteome</keyword>
<dbReference type="Proteomes" id="UP001174908">
    <property type="component" value="Unassembled WGS sequence"/>
</dbReference>
<protein>
    <submittedName>
        <fullName evidence="3">Phospholipase D family protein</fullName>
    </submittedName>
</protein>
<dbReference type="SMART" id="SM00155">
    <property type="entry name" value="PLDc"/>
    <property type="match status" value="2"/>
</dbReference>